<sequence>MHTEWVCFRMDSFLLSRVTMKNLSFIWMAMLLMPAACIEIPDLAVPPETLPGSDAGTGPQEQEPIGIQWVSPVEGATVGSIVRFQIQLTGPAPDSVELLVDGTAVATLEEPFVLDWDTQSISEGPHAFVIRARQGVQEFLSTPRQLMTDRTKPRMVAQAPLNDASEVSSLATVEATFSEALDPTTVNEQSVQLMVETTRLEAAVLLSGDGRTLTLNPTSPLPVNQRVRVVIADTVADFAGNKLDSASLDWSWLVPTHLHLGAPLTAFPGRSHIESASYGMGADLRPIVAWTDAGEETLKVYVRRWSGSSWEALGTPMSSGRVTNAYQCALQVDVDGKLTVVWFENMNFKDYEWFVRRWNGQSFEPLGPTLTPVVQGASVMDWRLAQGAHPYLTLASLEAGDGWQRIYVRQWRDGTWGQLGAGIELRANSIVDSFSMDVDGQGYPLVVLREQIGGIPSNTAMRWTGTAWQDIGSTLSGRSTALSFDASNAPLVATLDTLTGKPRTLLQKWTGGAWEPWGGALEALPGVDSTTVASVKLDTQGRPVVALHGVTGNDLNRSGKGQVRRWNGTQWEALGGILNPSPGMIPYSRPMLGMVSDDEPLLTWIEMPPPVYSVGGRVHVYRLNH</sequence>
<dbReference type="InterPro" id="IPR032812">
    <property type="entry name" value="SbsA_Ig"/>
</dbReference>
<dbReference type="Pfam" id="PF13205">
    <property type="entry name" value="Big_5"/>
    <property type="match status" value="1"/>
</dbReference>
<dbReference type="EMBL" id="CP003389">
    <property type="protein sequence ID" value="AFE03501.1"/>
    <property type="molecule type" value="Genomic_DNA"/>
</dbReference>
<dbReference type="STRING" id="1144275.COCOR_00458"/>
<evidence type="ECO:0000256" key="1">
    <source>
        <dbReference type="ARBA" id="ARBA00022729"/>
    </source>
</evidence>
<dbReference type="eggNOG" id="COG3055">
    <property type="taxonomic scope" value="Bacteria"/>
</dbReference>
<protein>
    <recommendedName>
        <fullName evidence="2">SbsA Ig-like domain-containing protein</fullName>
    </recommendedName>
</protein>
<gene>
    <name evidence="3" type="ordered locus">COCOR_00458</name>
</gene>
<keyword evidence="4" id="KW-1185">Reference proteome</keyword>
<organism evidence="3 4">
    <name type="scientific">Corallococcus coralloides (strain ATCC 25202 / DSM 2259 / NBRC 100086 / M2)</name>
    <name type="common">Myxococcus coralloides</name>
    <dbReference type="NCBI Taxonomy" id="1144275"/>
    <lineage>
        <taxon>Bacteria</taxon>
        <taxon>Pseudomonadati</taxon>
        <taxon>Myxococcota</taxon>
        <taxon>Myxococcia</taxon>
        <taxon>Myxococcales</taxon>
        <taxon>Cystobacterineae</taxon>
        <taxon>Myxococcaceae</taxon>
        <taxon>Corallococcus</taxon>
    </lineage>
</organism>
<evidence type="ECO:0000313" key="4">
    <source>
        <dbReference type="Proteomes" id="UP000007587"/>
    </source>
</evidence>
<dbReference type="AlphaFoldDB" id="H8N165"/>
<name>H8N165_CORCM</name>
<feature type="domain" description="SbsA Ig-like" evidence="2">
    <location>
        <begin position="149"/>
        <end position="251"/>
    </location>
</feature>
<reference evidence="3 4" key="1">
    <citation type="journal article" date="2012" name="J. Bacteriol.">
        <title>Complete Genome Sequence of the Fruiting Myxobacterium Corallococcus coralloides DSM 2259.</title>
        <authorList>
            <person name="Huntley S."/>
            <person name="Zhang Y."/>
            <person name="Treuner-Lange A."/>
            <person name="Kneip S."/>
            <person name="Sensen C.W."/>
            <person name="Sogaard-Andersen L."/>
        </authorList>
    </citation>
    <scope>NUCLEOTIDE SEQUENCE [LARGE SCALE GENOMIC DNA]</scope>
    <source>
        <strain evidence="4">ATCC 25202 / DSM 2259 / NBRC 100086 / M2</strain>
    </source>
</reference>
<dbReference type="Proteomes" id="UP000007587">
    <property type="component" value="Chromosome"/>
</dbReference>
<accession>H8N165</accession>
<dbReference type="InterPro" id="IPR014755">
    <property type="entry name" value="Cu-Rt/internalin_Ig-like"/>
</dbReference>
<evidence type="ECO:0000313" key="3">
    <source>
        <dbReference type="EMBL" id="AFE03501.1"/>
    </source>
</evidence>
<dbReference type="SUPFAM" id="SSF89372">
    <property type="entry name" value="Fucose-specific lectin"/>
    <property type="match status" value="1"/>
</dbReference>
<reference evidence="4" key="2">
    <citation type="submission" date="2012-03" db="EMBL/GenBank/DDBJ databases">
        <title>Genome sequence of the fruiting myxobacterium Corallococcus coralloides DSM 2259.</title>
        <authorList>
            <person name="Huntley S."/>
            <person name="Zhang Y."/>
            <person name="Treuner-Lange A."/>
            <person name="Sensen C.W."/>
            <person name="Sogaard-Andersen L."/>
        </authorList>
    </citation>
    <scope>NUCLEOTIDE SEQUENCE [LARGE SCALE GENOMIC DNA]</scope>
    <source>
        <strain evidence="4">ATCC 25202 / DSM 2259 / NBRC 100086 / M2</strain>
    </source>
</reference>
<dbReference type="KEGG" id="ccx:COCOR_00458"/>
<dbReference type="Pfam" id="PF17957">
    <property type="entry name" value="Big_7"/>
    <property type="match status" value="1"/>
</dbReference>
<dbReference type="Gene3D" id="2.60.40.1220">
    <property type="match status" value="1"/>
</dbReference>
<proteinExistence type="predicted"/>
<dbReference type="HOGENOM" id="CLU_430733_0_0_7"/>
<evidence type="ECO:0000259" key="2">
    <source>
        <dbReference type="Pfam" id="PF13205"/>
    </source>
</evidence>
<keyword evidence="1" id="KW-0732">Signal</keyword>
<dbReference type="InParanoid" id="H8N165"/>